<gene>
    <name evidence="2" type="ORF">B0H16DRAFT_1491931</name>
</gene>
<proteinExistence type="predicted"/>
<reference evidence="2" key="1">
    <citation type="submission" date="2023-03" db="EMBL/GenBank/DDBJ databases">
        <title>Massive genome expansion in bonnet fungi (Mycena s.s.) driven by repeated elements and novel gene families across ecological guilds.</title>
        <authorList>
            <consortium name="Lawrence Berkeley National Laboratory"/>
            <person name="Harder C.B."/>
            <person name="Miyauchi S."/>
            <person name="Viragh M."/>
            <person name="Kuo A."/>
            <person name="Thoen E."/>
            <person name="Andreopoulos B."/>
            <person name="Lu D."/>
            <person name="Skrede I."/>
            <person name="Drula E."/>
            <person name="Henrissat B."/>
            <person name="Morin E."/>
            <person name="Kohler A."/>
            <person name="Barry K."/>
            <person name="LaButti K."/>
            <person name="Morin E."/>
            <person name="Salamov A."/>
            <person name="Lipzen A."/>
            <person name="Mereny Z."/>
            <person name="Hegedus B."/>
            <person name="Baldrian P."/>
            <person name="Stursova M."/>
            <person name="Weitz H."/>
            <person name="Taylor A."/>
            <person name="Grigoriev I.V."/>
            <person name="Nagy L.G."/>
            <person name="Martin F."/>
            <person name="Kauserud H."/>
        </authorList>
    </citation>
    <scope>NUCLEOTIDE SEQUENCE</scope>
    <source>
        <strain evidence="2">CBHHK182m</strain>
    </source>
</reference>
<dbReference type="Proteomes" id="UP001215598">
    <property type="component" value="Unassembled WGS sequence"/>
</dbReference>
<protein>
    <submittedName>
        <fullName evidence="2">Uncharacterized protein</fullName>
    </submittedName>
</protein>
<evidence type="ECO:0000256" key="1">
    <source>
        <dbReference type="SAM" id="Phobius"/>
    </source>
</evidence>
<evidence type="ECO:0000313" key="2">
    <source>
        <dbReference type="EMBL" id="KAJ7784291.1"/>
    </source>
</evidence>
<keyword evidence="1" id="KW-1133">Transmembrane helix</keyword>
<evidence type="ECO:0000313" key="3">
    <source>
        <dbReference type="Proteomes" id="UP001215598"/>
    </source>
</evidence>
<feature type="transmembrane region" description="Helical" evidence="1">
    <location>
        <begin position="47"/>
        <end position="65"/>
    </location>
</feature>
<sequence length="95" mass="10324">MLSRLVFSTATRAATRRAALSDIRVSKRLMSADAAAHHEPFKPKSDLPWIIGAVAVAGPSLAYLLKDTVAIKTKISEGHHGHGEHDEHAVLHKVR</sequence>
<keyword evidence="1" id="KW-0812">Transmembrane</keyword>
<comment type="caution">
    <text evidence="2">The sequence shown here is derived from an EMBL/GenBank/DDBJ whole genome shotgun (WGS) entry which is preliminary data.</text>
</comment>
<accession>A0AAD7P1T2</accession>
<name>A0AAD7P1T2_9AGAR</name>
<organism evidence="2 3">
    <name type="scientific">Mycena metata</name>
    <dbReference type="NCBI Taxonomy" id="1033252"/>
    <lineage>
        <taxon>Eukaryota</taxon>
        <taxon>Fungi</taxon>
        <taxon>Dikarya</taxon>
        <taxon>Basidiomycota</taxon>
        <taxon>Agaricomycotina</taxon>
        <taxon>Agaricomycetes</taxon>
        <taxon>Agaricomycetidae</taxon>
        <taxon>Agaricales</taxon>
        <taxon>Marasmiineae</taxon>
        <taxon>Mycenaceae</taxon>
        <taxon>Mycena</taxon>
    </lineage>
</organism>
<keyword evidence="3" id="KW-1185">Reference proteome</keyword>
<keyword evidence="1" id="KW-0472">Membrane</keyword>
<dbReference type="AlphaFoldDB" id="A0AAD7P1T2"/>
<dbReference type="EMBL" id="JARKIB010000002">
    <property type="protein sequence ID" value="KAJ7784291.1"/>
    <property type="molecule type" value="Genomic_DNA"/>
</dbReference>